<reference evidence="1" key="2">
    <citation type="journal article" date="2015" name="Fish Shellfish Immunol.">
        <title>Early steps in the European eel (Anguilla anguilla)-Vibrio vulnificus interaction in the gills: Role of the RtxA13 toxin.</title>
        <authorList>
            <person name="Callol A."/>
            <person name="Pajuelo D."/>
            <person name="Ebbesson L."/>
            <person name="Teles M."/>
            <person name="MacKenzie S."/>
            <person name="Amaro C."/>
        </authorList>
    </citation>
    <scope>NUCLEOTIDE SEQUENCE</scope>
</reference>
<organism evidence="1">
    <name type="scientific">Anguilla anguilla</name>
    <name type="common">European freshwater eel</name>
    <name type="synonym">Muraena anguilla</name>
    <dbReference type="NCBI Taxonomy" id="7936"/>
    <lineage>
        <taxon>Eukaryota</taxon>
        <taxon>Metazoa</taxon>
        <taxon>Chordata</taxon>
        <taxon>Craniata</taxon>
        <taxon>Vertebrata</taxon>
        <taxon>Euteleostomi</taxon>
        <taxon>Actinopterygii</taxon>
        <taxon>Neopterygii</taxon>
        <taxon>Teleostei</taxon>
        <taxon>Anguilliformes</taxon>
        <taxon>Anguillidae</taxon>
        <taxon>Anguilla</taxon>
    </lineage>
</organism>
<reference evidence="1" key="1">
    <citation type="submission" date="2014-11" db="EMBL/GenBank/DDBJ databases">
        <authorList>
            <person name="Amaro Gonzalez C."/>
        </authorList>
    </citation>
    <scope>NUCLEOTIDE SEQUENCE</scope>
</reference>
<dbReference type="EMBL" id="GBXM01090159">
    <property type="protein sequence ID" value="JAH18418.1"/>
    <property type="molecule type" value="Transcribed_RNA"/>
</dbReference>
<dbReference type="AlphaFoldDB" id="A0A0E9QQP4"/>
<evidence type="ECO:0000313" key="1">
    <source>
        <dbReference type="EMBL" id="JAH18418.1"/>
    </source>
</evidence>
<name>A0A0E9QQP4_ANGAN</name>
<protein>
    <submittedName>
        <fullName evidence="1">Uncharacterized protein</fullName>
    </submittedName>
</protein>
<accession>A0A0E9QQP4</accession>
<sequence length="31" mass="3679">MKCIRNKLWPFSHYMFTNGSVLRSLDPVPKL</sequence>
<proteinExistence type="predicted"/>